<organism evidence="1">
    <name type="scientific">uncultured Poseidoniia archaeon</name>
    <dbReference type="NCBI Taxonomy" id="1697135"/>
    <lineage>
        <taxon>Archaea</taxon>
        <taxon>Methanobacteriati</taxon>
        <taxon>Thermoplasmatota</taxon>
        <taxon>Candidatus Poseidoniia</taxon>
        <taxon>environmental samples</taxon>
    </lineage>
</organism>
<reference evidence="1" key="2">
    <citation type="journal article" date="2015" name="ISME J.">
        <title>A new class of marine Euryarchaeota group II from the Mediterranean deep chlorophyll maximum.</title>
        <authorList>
            <person name="Martin-Cuadrado A.B."/>
            <person name="Garcia-Heredia I."/>
            <person name="Molto A.G."/>
            <person name="Lopez-Ubeda R."/>
            <person name="Kimes N."/>
            <person name="Lopez-Garcia P."/>
            <person name="Moreira D."/>
            <person name="Rodriguez-Valera F."/>
        </authorList>
    </citation>
    <scope>NUCLEOTIDE SEQUENCE</scope>
</reference>
<accession>A0A1B1TCR1</accession>
<protein>
    <submittedName>
        <fullName evidence="1">Uncharacterized protein</fullName>
    </submittedName>
</protein>
<evidence type="ECO:0000313" key="1">
    <source>
        <dbReference type="EMBL" id="ANV80064.1"/>
    </source>
</evidence>
<sequence length="110" mass="12294">MAMIVLTILSLIFILSGINELSKENNASTIQGILLILLSLSTFRRVRTIRDPTYKNWYNSLNEDYSEIKERISENEVLATCPSCSTLLAVIPSKLSIEDKCPSCNANLVN</sequence>
<name>A0A1B1TCR1_9ARCH</name>
<dbReference type="AlphaFoldDB" id="A0A1B1TCR1"/>
<proteinExistence type="predicted"/>
<reference evidence="1" key="1">
    <citation type="submission" date="2014-11" db="EMBL/GenBank/DDBJ databases">
        <authorList>
            <person name="Zhu J."/>
            <person name="Qi W."/>
            <person name="Song R."/>
        </authorList>
    </citation>
    <scope>NUCLEOTIDE SEQUENCE</scope>
</reference>
<dbReference type="EMBL" id="KP211869">
    <property type="protein sequence ID" value="ANV80064.1"/>
    <property type="molecule type" value="Genomic_DNA"/>
</dbReference>